<dbReference type="EMBL" id="PYAS01000014">
    <property type="protein sequence ID" value="PSL24311.1"/>
    <property type="molecule type" value="Genomic_DNA"/>
</dbReference>
<reference evidence="1 2" key="1">
    <citation type="submission" date="2018-03" db="EMBL/GenBank/DDBJ databases">
        <title>Genomic Encyclopedia of Archaeal and Bacterial Type Strains, Phase II (KMG-II): from individual species to whole genera.</title>
        <authorList>
            <person name="Goeker M."/>
        </authorList>
    </citation>
    <scope>NUCLEOTIDE SEQUENCE [LARGE SCALE GENOMIC DNA]</scope>
    <source>
        <strain evidence="1 2">DSM 29057</strain>
    </source>
</reference>
<accession>A0A2P8FRF6</accession>
<name>A0A2P8FRF6_9BACT</name>
<dbReference type="InterPro" id="IPR019026">
    <property type="entry name" value="Peptidase_M64_IgA"/>
</dbReference>
<dbReference type="InterPro" id="IPR024079">
    <property type="entry name" value="MetalloPept_cat_dom_sf"/>
</dbReference>
<organism evidence="1 2">
    <name type="scientific">Dyadobacter jiangsuensis</name>
    <dbReference type="NCBI Taxonomy" id="1591085"/>
    <lineage>
        <taxon>Bacteria</taxon>
        <taxon>Pseudomonadati</taxon>
        <taxon>Bacteroidota</taxon>
        <taxon>Cytophagia</taxon>
        <taxon>Cytophagales</taxon>
        <taxon>Spirosomataceae</taxon>
        <taxon>Dyadobacter</taxon>
    </lineage>
</organism>
<evidence type="ECO:0000313" key="2">
    <source>
        <dbReference type="Proteomes" id="UP000241964"/>
    </source>
</evidence>
<dbReference type="InterPro" id="IPR013783">
    <property type="entry name" value="Ig-like_fold"/>
</dbReference>
<dbReference type="RefSeq" id="WP_106598287.1">
    <property type="nucleotide sequence ID" value="NZ_PYAS01000014.1"/>
</dbReference>
<evidence type="ECO:0000313" key="1">
    <source>
        <dbReference type="EMBL" id="PSL24311.1"/>
    </source>
</evidence>
<sequence>MKALIFTFCLTFVVISASGQHYEVDTLQKTGPLDNRINVVILGDGFISSEMPKFAEEARKFAAFFTSFEPYNQYRDYFNFFAIRTPSRQSGVTNPGNAPDAYPDQPVEKKDTFFGATFGSFIHRSVQVTRQDVLSSLLATHLPAYDVVVVLLNTRYYGGSGGLVAVFTLNETANTVGMHEIGHTLGRLSDEYWGGGVVGRETANMTAVSDEATVKWKNWLNTPPIAIYPYGSNGEAALWNKPANGTCQMEFHDKQLCAVCREGTVERILQFVNPIEKMEPDTTGTVDADANHNFKLSLLNPVPNTLRTEWRLNGRLLSVSGNELDLESRQIPDMSLLTASVFDSVGLSRRDDAKVLRTHSVAWKLKSSVPAVFHIVASADSLCAGEQLTLTAYGCPGTLEWSTFENAKTIQIRPSTSGSYQAQCKVAGKPTITAEASVKMLPLPKGAIAGGGIYYEGQTIQLRASGGHSYKWTGPGNFFADTPDVLIQNAGTANAGIYRADILSAQGCSVTAKADVKVDLLLSAPNDPQMPVIVSPNPAKDYISVETKLPGKSNVQLFDPAGRELISQYFEKKTHIKLNLAAGMYLYRFINGGRAVSGKVAVQ</sequence>
<dbReference type="GO" id="GO:0008237">
    <property type="term" value="F:metallopeptidase activity"/>
    <property type="evidence" value="ECO:0007669"/>
    <property type="project" value="InterPro"/>
</dbReference>
<dbReference type="AlphaFoldDB" id="A0A2P8FRF6"/>
<comment type="caution">
    <text evidence="1">The sequence shown here is derived from an EMBL/GenBank/DDBJ whole genome shotgun (WGS) entry which is preliminary data.</text>
</comment>
<dbReference type="Gene3D" id="2.60.40.10">
    <property type="entry name" value="Immunoglobulins"/>
    <property type="match status" value="1"/>
</dbReference>
<protein>
    <submittedName>
        <fullName evidence="1">Putative secreted protein (Por secretion system target)</fullName>
    </submittedName>
</protein>
<dbReference type="NCBIfam" id="TIGR04183">
    <property type="entry name" value="Por_Secre_tail"/>
    <property type="match status" value="1"/>
</dbReference>
<keyword evidence="2" id="KW-1185">Reference proteome</keyword>
<dbReference type="InterPro" id="IPR026444">
    <property type="entry name" value="Secre_tail"/>
</dbReference>
<gene>
    <name evidence="1" type="ORF">CLV60_114138</name>
</gene>
<dbReference type="Pfam" id="PF09471">
    <property type="entry name" value="Peptidase_M64"/>
    <property type="match status" value="1"/>
</dbReference>
<proteinExistence type="predicted"/>
<dbReference type="Proteomes" id="UP000241964">
    <property type="component" value="Unassembled WGS sequence"/>
</dbReference>
<dbReference type="OrthoDB" id="127762at2"/>
<dbReference type="Gene3D" id="3.40.390.10">
    <property type="entry name" value="Collagenase (Catalytic Domain)"/>
    <property type="match status" value="1"/>
</dbReference>